<sequence length="68" mass="7266">MATGAGEHRDQMHQRPRSILSTGTHSTPNLHPHLQVVQRPAPPGPLYQAQNHGGHSLLLCCTPGPSST</sequence>
<evidence type="ECO:0000313" key="2">
    <source>
        <dbReference type="EMBL" id="MED6254926.1"/>
    </source>
</evidence>
<keyword evidence="3" id="KW-1185">Reference proteome</keyword>
<feature type="compositionally biased region" description="Basic and acidic residues" evidence="1">
    <location>
        <begin position="1"/>
        <end position="13"/>
    </location>
</feature>
<feature type="region of interest" description="Disordered" evidence="1">
    <location>
        <begin position="1"/>
        <end position="52"/>
    </location>
</feature>
<evidence type="ECO:0000313" key="3">
    <source>
        <dbReference type="Proteomes" id="UP001345963"/>
    </source>
</evidence>
<name>A0ABU7BYE5_9TELE</name>
<dbReference type="EMBL" id="JAHUTI010070055">
    <property type="protein sequence ID" value="MED6254926.1"/>
    <property type="molecule type" value="Genomic_DNA"/>
</dbReference>
<comment type="caution">
    <text evidence="2">The sequence shown here is derived from an EMBL/GenBank/DDBJ whole genome shotgun (WGS) entry which is preliminary data.</text>
</comment>
<protein>
    <submittedName>
        <fullName evidence="2">Uncharacterized protein</fullName>
    </submittedName>
</protein>
<accession>A0ABU7BYE5</accession>
<proteinExistence type="predicted"/>
<organism evidence="2 3">
    <name type="scientific">Ataeniobius toweri</name>
    <dbReference type="NCBI Taxonomy" id="208326"/>
    <lineage>
        <taxon>Eukaryota</taxon>
        <taxon>Metazoa</taxon>
        <taxon>Chordata</taxon>
        <taxon>Craniata</taxon>
        <taxon>Vertebrata</taxon>
        <taxon>Euteleostomi</taxon>
        <taxon>Actinopterygii</taxon>
        <taxon>Neopterygii</taxon>
        <taxon>Teleostei</taxon>
        <taxon>Neoteleostei</taxon>
        <taxon>Acanthomorphata</taxon>
        <taxon>Ovalentaria</taxon>
        <taxon>Atherinomorphae</taxon>
        <taxon>Cyprinodontiformes</taxon>
        <taxon>Goodeidae</taxon>
        <taxon>Ataeniobius</taxon>
    </lineage>
</organism>
<gene>
    <name evidence="2" type="ORF">ATANTOWER_002106</name>
</gene>
<feature type="compositionally biased region" description="Polar residues" evidence="1">
    <location>
        <begin position="19"/>
        <end position="29"/>
    </location>
</feature>
<reference evidence="2 3" key="1">
    <citation type="submission" date="2021-07" db="EMBL/GenBank/DDBJ databases">
        <authorList>
            <person name="Palmer J.M."/>
        </authorList>
    </citation>
    <scope>NUCLEOTIDE SEQUENCE [LARGE SCALE GENOMIC DNA]</scope>
    <source>
        <strain evidence="2 3">AT_MEX2019</strain>
        <tissue evidence="2">Muscle</tissue>
    </source>
</reference>
<dbReference type="Proteomes" id="UP001345963">
    <property type="component" value="Unassembled WGS sequence"/>
</dbReference>
<evidence type="ECO:0000256" key="1">
    <source>
        <dbReference type="SAM" id="MobiDB-lite"/>
    </source>
</evidence>